<name>A0AAD4XDF3_9MAGN</name>
<evidence type="ECO:0000256" key="1">
    <source>
        <dbReference type="SAM" id="Phobius"/>
    </source>
</evidence>
<evidence type="ECO:0000313" key="3">
    <source>
        <dbReference type="Proteomes" id="UP001202328"/>
    </source>
</evidence>
<organism evidence="2 3">
    <name type="scientific">Papaver atlanticum</name>
    <dbReference type="NCBI Taxonomy" id="357466"/>
    <lineage>
        <taxon>Eukaryota</taxon>
        <taxon>Viridiplantae</taxon>
        <taxon>Streptophyta</taxon>
        <taxon>Embryophyta</taxon>
        <taxon>Tracheophyta</taxon>
        <taxon>Spermatophyta</taxon>
        <taxon>Magnoliopsida</taxon>
        <taxon>Ranunculales</taxon>
        <taxon>Papaveraceae</taxon>
        <taxon>Papaveroideae</taxon>
        <taxon>Papaver</taxon>
    </lineage>
</organism>
<reference evidence="2" key="1">
    <citation type="submission" date="2022-04" db="EMBL/GenBank/DDBJ databases">
        <title>A functionally conserved STORR gene fusion in Papaver species that diverged 16.8 million years ago.</title>
        <authorList>
            <person name="Catania T."/>
        </authorList>
    </citation>
    <scope>NUCLEOTIDE SEQUENCE</scope>
    <source>
        <strain evidence="2">S-188037</strain>
    </source>
</reference>
<keyword evidence="1" id="KW-1133">Transmembrane helix</keyword>
<dbReference type="Proteomes" id="UP001202328">
    <property type="component" value="Unassembled WGS sequence"/>
</dbReference>
<proteinExistence type="predicted"/>
<sequence length="83" mass="10028">MSKFKAQIIRYINQKTKLILFSIDSHHLHCSINPRLELIYQKILSIRIFRYFVLNGRCLLMFKLSFFFSIKLHSLRRVLALGW</sequence>
<keyword evidence="1" id="KW-0812">Transmembrane</keyword>
<gene>
    <name evidence="2" type="ORF">MKW98_005071</name>
</gene>
<dbReference type="AlphaFoldDB" id="A0AAD4XDF3"/>
<comment type="caution">
    <text evidence="2">The sequence shown here is derived from an EMBL/GenBank/DDBJ whole genome shotgun (WGS) entry which is preliminary data.</text>
</comment>
<keyword evidence="3" id="KW-1185">Reference proteome</keyword>
<accession>A0AAD4XDF3</accession>
<protein>
    <submittedName>
        <fullName evidence="2">Uncharacterized protein</fullName>
    </submittedName>
</protein>
<evidence type="ECO:0000313" key="2">
    <source>
        <dbReference type="EMBL" id="KAI3906718.1"/>
    </source>
</evidence>
<dbReference type="EMBL" id="JAJJMB010010723">
    <property type="protein sequence ID" value="KAI3906718.1"/>
    <property type="molecule type" value="Genomic_DNA"/>
</dbReference>
<keyword evidence="1" id="KW-0472">Membrane</keyword>
<feature type="transmembrane region" description="Helical" evidence="1">
    <location>
        <begin position="48"/>
        <end position="70"/>
    </location>
</feature>